<comment type="subunit">
    <text evidence="2">Monomer.</text>
</comment>
<dbReference type="InterPro" id="IPR050883">
    <property type="entry name" value="PNGase"/>
</dbReference>
<dbReference type="PANTHER" id="PTHR12143">
    <property type="entry name" value="PEPTIDE N-GLYCANASE PNGASE -RELATED"/>
    <property type="match status" value="1"/>
</dbReference>
<evidence type="ECO:0000256" key="1">
    <source>
        <dbReference type="ARBA" id="ARBA00001913"/>
    </source>
</evidence>
<dbReference type="Gene3D" id="3.30.2080.10">
    <property type="entry name" value="GH92 mannosidase domain"/>
    <property type="match status" value="1"/>
</dbReference>
<dbReference type="GO" id="GO:0005829">
    <property type="term" value="C:cytosol"/>
    <property type="evidence" value="ECO:0007669"/>
    <property type="project" value="TreeGrafter"/>
</dbReference>
<dbReference type="InterPro" id="IPR005887">
    <property type="entry name" value="GH92_a_mannosidase_put"/>
</dbReference>
<keyword evidence="3" id="KW-0106">Calcium</keyword>
<dbReference type="GO" id="GO:0030246">
    <property type="term" value="F:carbohydrate binding"/>
    <property type="evidence" value="ECO:0007669"/>
    <property type="project" value="InterPro"/>
</dbReference>
<evidence type="ECO:0000256" key="2">
    <source>
        <dbReference type="ARBA" id="ARBA00011245"/>
    </source>
</evidence>
<dbReference type="FunFam" id="3.30.2080.10:FF:000001">
    <property type="entry name" value="Alpha-1,2-mannosidase subfamily"/>
    <property type="match status" value="1"/>
</dbReference>
<name>A0A379ECW2_9BACT</name>
<comment type="cofactor">
    <cofactor evidence="1">
        <name>Ca(2+)</name>
        <dbReference type="ChEBI" id="CHEBI:29108"/>
    </cofactor>
</comment>
<gene>
    <name evidence="6" type="ORF">NCTC13067_02099</name>
</gene>
<dbReference type="GO" id="GO:0005975">
    <property type="term" value="P:carbohydrate metabolic process"/>
    <property type="evidence" value="ECO:0007669"/>
    <property type="project" value="InterPro"/>
</dbReference>
<dbReference type="InterPro" id="IPR012939">
    <property type="entry name" value="Glyco_hydro_92"/>
</dbReference>
<sequence>MSVLPLSGASQPISPYDAVNPFIGTGNEGNCYPGAQAPFGMISISPNNPFDKKEDVASRPGYKYSRTEINGFGMTHFSGVGCHAMQDLQFLPVTGSLDRTPVGDRFAYRSKFSHEHETAKPGYYAVSLPDYQVDTKFTAMPHSAIGEFAFKSADDAHCVFMPTNSANGIGAGELHIETSSMTVTGWVSTGGFCWRDPHDRPYRVYFVAKFNARFSDYGTWKGREKFPRQSNVAGDDIAAFVSFGNRKDRPVKMKMAISYVSIDNARQNLNAEISCWDFDGVHSTVQDEWTDYLSRMTVEGGTEAERKTFYTAVYHNLLHPNIYNDVNGAYMGFDDKVHQVEPGRKQYANFSLWDTYRTSSFLQALLAPKESSDMIQSLLHDAEQGGAYPNWSMNNVEYGVMNGYSTFPFIAAMYAMGARDFDLQASKDMMKKVSTSYLKCKGYQGWVCLDDYMRYGYVPVDRHGHGASMTLEYCIDDFSIAQICKAAGDSSAYSYYMDRAQNFENIFDKETRLFRPRKQDGSFLSPFTETGTDGYNEGNAIQYFWSVPHNMDAVISLAGGRKFVEDRLDAFTSKINRGWAPDQPYYWLGNEPCFGSAFVYNYLGKPWKSQLLVRKVLSSFNDTPDGLPGDDDAGAMSALYVFSAIGLYPCIPGIGGFTVTGPLFDRVQIRTGKGKVLAITAQNAPTVNPYIQSVRFNKKDVTSTWIPWHQLENGGVLDFVMGNMPDRHWGTGSNAAPPSFY</sequence>
<accession>A0A379ECW2</accession>
<feature type="domain" description="Glycosyl hydrolase family 92" evidence="4">
    <location>
        <begin position="264"/>
        <end position="723"/>
    </location>
</feature>
<dbReference type="Gene3D" id="1.20.1610.10">
    <property type="entry name" value="alpha-1,2-mannosidases domains"/>
    <property type="match status" value="1"/>
</dbReference>
<dbReference type="PANTHER" id="PTHR12143:SF39">
    <property type="entry name" value="SECRETED PROTEIN"/>
    <property type="match status" value="1"/>
</dbReference>
<evidence type="ECO:0000259" key="5">
    <source>
        <dbReference type="Pfam" id="PF17678"/>
    </source>
</evidence>
<dbReference type="GO" id="GO:0000224">
    <property type="term" value="F:peptide-N4-(N-acetyl-beta-glucosaminyl)asparagine amidase activity"/>
    <property type="evidence" value="ECO:0007669"/>
    <property type="project" value="TreeGrafter"/>
</dbReference>
<dbReference type="Pfam" id="PF17678">
    <property type="entry name" value="Glyco_hydro_92N"/>
    <property type="match status" value="1"/>
</dbReference>
<dbReference type="EMBL" id="UGTM01000002">
    <property type="protein sequence ID" value="SUB94237.1"/>
    <property type="molecule type" value="Genomic_DNA"/>
</dbReference>
<dbReference type="InterPro" id="IPR014718">
    <property type="entry name" value="GH-type_carb-bd"/>
</dbReference>
<protein>
    <submittedName>
        <fullName evidence="6">Alpha-1,2-mannosidase</fullName>
    </submittedName>
</protein>
<organism evidence="6 7">
    <name type="scientific">Prevotella denticola</name>
    <dbReference type="NCBI Taxonomy" id="28129"/>
    <lineage>
        <taxon>Bacteria</taxon>
        <taxon>Pseudomonadati</taxon>
        <taxon>Bacteroidota</taxon>
        <taxon>Bacteroidia</taxon>
        <taxon>Bacteroidales</taxon>
        <taxon>Prevotellaceae</taxon>
        <taxon>Prevotella</taxon>
    </lineage>
</organism>
<evidence type="ECO:0000313" key="7">
    <source>
        <dbReference type="Proteomes" id="UP000255469"/>
    </source>
</evidence>
<evidence type="ECO:0000313" key="6">
    <source>
        <dbReference type="EMBL" id="SUB94237.1"/>
    </source>
</evidence>
<proteinExistence type="predicted"/>
<dbReference type="Proteomes" id="UP000255469">
    <property type="component" value="Unassembled WGS sequence"/>
</dbReference>
<dbReference type="NCBIfam" id="TIGR01180">
    <property type="entry name" value="aman2_put"/>
    <property type="match status" value="1"/>
</dbReference>
<dbReference type="Gene3D" id="2.70.98.10">
    <property type="match status" value="1"/>
</dbReference>
<evidence type="ECO:0000256" key="3">
    <source>
        <dbReference type="ARBA" id="ARBA00022837"/>
    </source>
</evidence>
<reference evidence="6 7" key="1">
    <citation type="submission" date="2018-06" db="EMBL/GenBank/DDBJ databases">
        <authorList>
            <consortium name="Pathogen Informatics"/>
            <person name="Doyle S."/>
        </authorList>
    </citation>
    <scope>NUCLEOTIDE SEQUENCE [LARGE SCALE GENOMIC DNA]</scope>
    <source>
        <strain evidence="6 7">NCTC13067</strain>
    </source>
</reference>
<evidence type="ECO:0000259" key="4">
    <source>
        <dbReference type="Pfam" id="PF07971"/>
    </source>
</evidence>
<dbReference type="InterPro" id="IPR041371">
    <property type="entry name" value="GH92_N"/>
</dbReference>
<feature type="domain" description="Glycosyl hydrolase family 92 N-terminal" evidence="5">
    <location>
        <begin position="19"/>
        <end position="258"/>
    </location>
</feature>
<dbReference type="Pfam" id="PF07971">
    <property type="entry name" value="Glyco_hydro_92"/>
    <property type="match status" value="1"/>
</dbReference>
<dbReference type="Gene3D" id="1.20.1050.60">
    <property type="entry name" value="alpha-1,2-mannosidase"/>
    <property type="match status" value="1"/>
</dbReference>
<dbReference type="AlphaFoldDB" id="A0A379ECW2"/>
<dbReference type="InterPro" id="IPR008928">
    <property type="entry name" value="6-hairpin_glycosidase_sf"/>
</dbReference>
<dbReference type="GO" id="GO:0006516">
    <property type="term" value="P:glycoprotein catabolic process"/>
    <property type="evidence" value="ECO:0007669"/>
    <property type="project" value="TreeGrafter"/>
</dbReference>
<dbReference type="SUPFAM" id="SSF48208">
    <property type="entry name" value="Six-hairpin glycosidases"/>
    <property type="match status" value="1"/>
</dbReference>